<keyword evidence="1" id="KW-0416">Keratin</keyword>
<dbReference type="InterPro" id="IPR018039">
    <property type="entry name" value="IF_conserved"/>
</dbReference>
<dbReference type="Proteomes" id="UP000002279">
    <property type="component" value="Chromosome 11"/>
</dbReference>
<dbReference type="SUPFAM" id="SSF64593">
    <property type="entry name" value="Intermediate filament protein, coiled coil region"/>
    <property type="match status" value="2"/>
</dbReference>
<evidence type="ECO:0000256" key="9">
    <source>
        <dbReference type="RuleBase" id="RU000685"/>
    </source>
</evidence>
<dbReference type="PROSITE" id="PS51842">
    <property type="entry name" value="IF_ROD_2"/>
    <property type="match status" value="1"/>
</dbReference>
<organism evidence="12 13">
    <name type="scientific">Ornithorhynchus anatinus</name>
    <name type="common">Duckbill platypus</name>
    <dbReference type="NCBI Taxonomy" id="9258"/>
    <lineage>
        <taxon>Eukaryota</taxon>
        <taxon>Metazoa</taxon>
        <taxon>Chordata</taxon>
        <taxon>Craniata</taxon>
        <taxon>Vertebrata</taxon>
        <taxon>Euteleostomi</taxon>
        <taxon>Mammalia</taxon>
        <taxon>Monotremata</taxon>
        <taxon>Ornithorhynchidae</taxon>
        <taxon>Ornithorhynchus</taxon>
    </lineage>
</organism>
<feature type="coiled-coil region" evidence="10">
    <location>
        <begin position="65"/>
        <end position="142"/>
    </location>
</feature>
<name>F6YC29_ORNAN</name>
<reference evidence="12" key="3">
    <citation type="submission" date="2025-09" db="UniProtKB">
        <authorList>
            <consortium name="Ensembl"/>
        </authorList>
    </citation>
    <scope>IDENTIFICATION</scope>
    <source>
        <strain evidence="12">Glennie</strain>
    </source>
</reference>
<dbReference type="Gene3D" id="1.20.5.170">
    <property type="match status" value="1"/>
</dbReference>
<keyword evidence="2 9" id="KW-0403">Intermediate filament</keyword>
<dbReference type="Ensembl" id="ENSOANT00000015090.3">
    <property type="protein sequence ID" value="ENSOANP00000015087.3"/>
    <property type="gene ID" value="ENSOANG00000009498.3"/>
</dbReference>
<dbReference type="SMART" id="SM01391">
    <property type="entry name" value="Filament"/>
    <property type="match status" value="1"/>
</dbReference>
<dbReference type="InParanoid" id="F6YC29"/>
<gene>
    <name evidence="12" type="primary">LOC114815072</name>
</gene>
<evidence type="ECO:0000256" key="8">
    <source>
        <dbReference type="ARBA" id="ARBA00042487"/>
    </source>
</evidence>
<dbReference type="Gene3D" id="1.20.5.1160">
    <property type="entry name" value="Vasodilator-stimulated phosphoprotein"/>
    <property type="match status" value="1"/>
</dbReference>
<dbReference type="AlphaFoldDB" id="F6YC29"/>
<reference evidence="12 13" key="1">
    <citation type="journal article" date="2008" name="Nature">
        <title>Genome analysis of the platypus reveals unique signatures of evolution.</title>
        <authorList>
            <person name="Warren W.C."/>
            <person name="Hillier L.W."/>
            <person name="Marshall Graves J.A."/>
            <person name="Birney E."/>
            <person name="Ponting C.P."/>
            <person name="Grutzner F."/>
            <person name="Belov K."/>
            <person name="Miller W."/>
            <person name="Clarke L."/>
            <person name="Chinwalla A.T."/>
            <person name="Yang S.P."/>
            <person name="Heger A."/>
            <person name="Locke D.P."/>
            <person name="Miethke P."/>
            <person name="Waters P.D."/>
            <person name="Veyrunes F."/>
            <person name="Fulton L."/>
            <person name="Fulton B."/>
            <person name="Graves T."/>
            <person name="Wallis J."/>
            <person name="Puente X.S."/>
            <person name="Lopez-Otin C."/>
            <person name="Ordonez G.R."/>
            <person name="Eichler E.E."/>
            <person name="Chen L."/>
            <person name="Cheng Z."/>
            <person name="Deakin J.E."/>
            <person name="Alsop A."/>
            <person name="Thompson K."/>
            <person name="Kirby P."/>
            <person name="Papenfuss A.T."/>
            <person name="Wakefield M.J."/>
            <person name="Olender T."/>
            <person name="Lancet D."/>
            <person name="Huttley G.A."/>
            <person name="Smit A.F."/>
            <person name="Pask A."/>
            <person name="Temple-Smith P."/>
            <person name="Batzer M.A."/>
            <person name="Walker J.A."/>
            <person name="Konkel M.K."/>
            <person name="Harris R.S."/>
            <person name="Whittington C.M."/>
            <person name="Wong E.S."/>
            <person name="Gemmell N.J."/>
            <person name="Buschiazzo E."/>
            <person name="Vargas Jentzsch I.M."/>
            <person name="Merkel A."/>
            <person name="Schmitz J."/>
            <person name="Zemann A."/>
            <person name="Churakov G."/>
            <person name="Kriegs J.O."/>
            <person name="Brosius J."/>
            <person name="Murchison E.P."/>
            <person name="Sachidanandam R."/>
            <person name="Smith C."/>
            <person name="Hannon G.J."/>
            <person name="Tsend-Ayush E."/>
            <person name="McMillan D."/>
            <person name="Attenborough R."/>
            <person name="Rens W."/>
            <person name="Ferguson-Smith M."/>
            <person name="Lefevre C.M."/>
            <person name="Sharp J.A."/>
            <person name="Nicholas K.R."/>
            <person name="Ray D.A."/>
            <person name="Kube M."/>
            <person name="Reinhardt R."/>
            <person name="Pringle T.H."/>
            <person name="Taylor J."/>
            <person name="Jones R.C."/>
            <person name="Nixon B."/>
            <person name="Dacheux J.L."/>
            <person name="Niwa H."/>
            <person name="Sekita Y."/>
            <person name="Huang X."/>
            <person name="Stark A."/>
            <person name="Kheradpour P."/>
            <person name="Kellis M."/>
            <person name="Flicek P."/>
            <person name="Chen Y."/>
            <person name="Webber C."/>
            <person name="Hardison R."/>
            <person name="Nelson J."/>
            <person name="Hallsworth-Pepin K."/>
            <person name="Delehaunty K."/>
            <person name="Markovic C."/>
            <person name="Minx P."/>
            <person name="Feng Y."/>
            <person name="Kremitzki C."/>
            <person name="Mitreva M."/>
            <person name="Glasscock J."/>
            <person name="Wylie T."/>
            <person name="Wohldmann P."/>
            <person name="Thiru P."/>
            <person name="Nhan M.N."/>
            <person name="Pohl C.S."/>
            <person name="Smith S.M."/>
            <person name="Hou S."/>
            <person name="Nefedov M."/>
            <person name="de Jong P.J."/>
            <person name="Renfree M.B."/>
            <person name="Mardis E.R."/>
            <person name="Wilson R.K."/>
        </authorList>
    </citation>
    <scope>NUCLEOTIDE SEQUENCE [LARGE SCALE GENOMIC DNA]</scope>
    <source>
        <strain evidence="12 13">Glennie</strain>
    </source>
</reference>
<comment type="subunit">
    <text evidence="5">Heterotetramer of two type I and two type II keratins. Associates with KRT8.</text>
</comment>
<dbReference type="Bgee" id="ENSOANG00000009498">
    <property type="expression patterns" value="Expressed in brain"/>
</dbReference>
<evidence type="ECO:0000256" key="1">
    <source>
        <dbReference type="ARBA" id="ARBA00022744"/>
    </source>
</evidence>
<comment type="similarity">
    <text evidence="9">Belongs to the intermediate filament family.</text>
</comment>
<evidence type="ECO:0000256" key="7">
    <source>
        <dbReference type="ARBA" id="ARBA00041717"/>
    </source>
</evidence>
<evidence type="ECO:0000313" key="13">
    <source>
        <dbReference type="Proteomes" id="UP000002279"/>
    </source>
</evidence>
<evidence type="ECO:0000256" key="5">
    <source>
        <dbReference type="ARBA" id="ARBA00038712"/>
    </source>
</evidence>
<dbReference type="GO" id="GO:0005856">
    <property type="term" value="C:cytoskeleton"/>
    <property type="evidence" value="ECO:0000318"/>
    <property type="project" value="GO_Central"/>
</dbReference>
<feature type="domain" description="IF rod" evidence="11">
    <location>
        <begin position="68"/>
        <end position="379"/>
    </location>
</feature>
<proteinExistence type="inferred from homology"/>
<evidence type="ECO:0000256" key="4">
    <source>
        <dbReference type="ARBA" id="ARBA00037685"/>
    </source>
</evidence>
<dbReference type="GO" id="GO:0045095">
    <property type="term" value="C:keratin filament"/>
    <property type="evidence" value="ECO:0000318"/>
    <property type="project" value="GO_Central"/>
</dbReference>
<dbReference type="GeneTree" id="ENSGT00940000161855"/>
<dbReference type="InterPro" id="IPR039008">
    <property type="entry name" value="IF_rod_dom"/>
</dbReference>
<comment type="function">
    <text evidence="4">Plays a significant role in maintaining keratin filament organization in intestinal epithelia. When phosphorylated, plays a role in the secretion of mucin in the small intestine.</text>
</comment>
<dbReference type="PRINTS" id="PR01248">
    <property type="entry name" value="TYPE1KERATIN"/>
</dbReference>
<dbReference type="GO" id="GO:0030280">
    <property type="term" value="F:structural constituent of skin epidermis"/>
    <property type="evidence" value="ECO:0000318"/>
    <property type="project" value="GO_Central"/>
</dbReference>
<evidence type="ECO:0000256" key="10">
    <source>
        <dbReference type="SAM" id="Coils"/>
    </source>
</evidence>
<accession>F6YC29</accession>
<dbReference type="GO" id="GO:0002009">
    <property type="term" value="P:morphogenesis of an epithelium"/>
    <property type="evidence" value="ECO:0000318"/>
    <property type="project" value="GO_Central"/>
</dbReference>
<dbReference type="GO" id="GO:0045109">
    <property type="term" value="P:intermediate filament organization"/>
    <property type="evidence" value="ECO:0000318"/>
    <property type="project" value="GO_Central"/>
</dbReference>
<dbReference type="Pfam" id="PF00038">
    <property type="entry name" value="Filament"/>
    <property type="match status" value="1"/>
</dbReference>
<dbReference type="PROSITE" id="PS00226">
    <property type="entry name" value="IF_ROD_1"/>
    <property type="match status" value="1"/>
</dbReference>
<evidence type="ECO:0000313" key="12">
    <source>
        <dbReference type="Ensembl" id="ENSOANP00000015087.3"/>
    </source>
</evidence>
<reference evidence="12" key="2">
    <citation type="submission" date="2025-08" db="UniProtKB">
        <authorList>
            <consortium name="Ensembl"/>
        </authorList>
    </citation>
    <scope>IDENTIFICATION</scope>
    <source>
        <strain evidence="12">Glennie</strain>
    </source>
</reference>
<feature type="coiled-coil region" evidence="10">
    <location>
        <begin position="171"/>
        <end position="212"/>
    </location>
</feature>
<dbReference type="PANTHER" id="PTHR23239:SF167">
    <property type="entry name" value="KERATIN, TYPE I CYTOSKELETAL 20"/>
    <property type="match status" value="1"/>
</dbReference>
<sequence length="440" mass="51415">MPFIHRRHFRDDEDICISPMYRVPGRHLYYALSVYGGAGGWGTRISTGPTPFQYGKEVGMGRLLLGNEKLAMQNLNDRLANYLEKVHSLQQANFKLEAQIRQWYQKNSTPVDEDFSSYHQMIEELQNQIQNAQKNKVQWILKIDDVKLKEENLRIKFDNERAMCLSVEGDIQKWTKAIDDLTLMKARLEMQVENLLKERVVLKKNYQEEANNLRKHLGATINVKLDAAPGPDLGAIINEMREKYEKLAEKNIKEAKWRLEKLMIELEKQVVDNDKELEVNMIKLKELRHKRQNLGIELQSQLCQKKSLEAILGRPKTHCEPELALIQEKLSIFKAQLIQIRSESERQKDEFKILLDIKIRLEKEITTYRSLLERGAVGQGSRKLSRLSHSKKIRKIRMVVEEMVGGKVVSSESKEMEEILKREQKIPFRTPIENRGFLKL</sequence>
<dbReference type="InterPro" id="IPR002957">
    <property type="entry name" value="Keratin_I"/>
</dbReference>
<evidence type="ECO:0000259" key="11">
    <source>
        <dbReference type="PROSITE" id="PS51842"/>
    </source>
</evidence>
<dbReference type="GO" id="GO:0030855">
    <property type="term" value="P:epithelial cell differentiation"/>
    <property type="evidence" value="ECO:0000318"/>
    <property type="project" value="GO_Central"/>
</dbReference>
<keyword evidence="3 10" id="KW-0175">Coiled coil</keyword>
<dbReference type="HOGENOM" id="CLU_012560_8_1_1"/>
<evidence type="ECO:0000256" key="2">
    <source>
        <dbReference type="ARBA" id="ARBA00022754"/>
    </source>
</evidence>
<dbReference type="PANTHER" id="PTHR23239">
    <property type="entry name" value="INTERMEDIATE FILAMENT"/>
    <property type="match status" value="1"/>
</dbReference>
<keyword evidence="13" id="KW-1185">Reference proteome</keyword>
<protein>
    <recommendedName>
        <fullName evidence="6">Keratin, type I cytoskeletal 20</fullName>
    </recommendedName>
    <alternativeName>
        <fullName evidence="7">Cytokeratin-20</fullName>
    </alternativeName>
    <alternativeName>
        <fullName evidence="8">Keratin-20</fullName>
    </alternativeName>
</protein>
<evidence type="ECO:0000256" key="3">
    <source>
        <dbReference type="ARBA" id="ARBA00023054"/>
    </source>
</evidence>
<dbReference type="Gene3D" id="1.20.5.500">
    <property type="entry name" value="Single helix bin"/>
    <property type="match status" value="1"/>
</dbReference>
<evidence type="ECO:0000256" key="6">
    <source>
        <dbReference type="ARBA" id="ARBA00040318"/>
    </source>
</evidence>